<dbReference type="RefSeq" id="WP_041342941.1">
    <property type="nucleotide sequence ID" value="NZ_DICU01000003.1"/>
</dbReference>
<sequence>MSQQVTKEEAINWLIKIGTIPYWDSIDNRPLFRRIVKKNDGTKVDRVTEEEAWPFIINALGMKTEIETESVRKNIEKALKLQGRI</sequence>
<gene>
    <name evidence="1" type="ORF">DA01_04920</name>
</gene>
<proteinExistence type="predicted"/>
<evidence type="ECO:0000313" key="1">
    <source>
        <dbReference type="EMBL" id="KSV17987.1"/>
    </source>
</evidence>
<protein>
    <submittedName>
        <fullName evidence="1">Uncharacterized protein</fullName>
    </submittedName>
</protein>
<dbReference type="PATRIC" id="fig|61435.5.peg.969"/>
<comment type="caution">
    <text evidence="1">The sequence shown here is derived from an EMBL/GenBank/DDBJ whole genome shotgun (WGS) entry which is preliminary data.</text>
</comment>
<dbReference type="eggNOG" id="ENOG5030SZR">
    <property type="taxonomic scope" value="Bacteria"/>
</dbReference>
<accession>A0A0V8M2I9</accession>
<dbReference type="EMBL" id="JGYD01000018">
    <property type="protein sequence ID" value="KSV17987.1"/>
    <property type="molecule type" value="Genomic_DNA"/>
</dbReference>
<reference evidence="1 2" key="1">
    <citation type="journal article" date="2015" name="Sci. Rep.">
        <title>A comparative genomics and reductive dehalogenase gene transcription study of two chloroethene-respiring bacteria, Dehalococcoides mccartyi strains MB and 11a.</title>
        <authorList>
            <person name="Low A."/>
            <person name="Shen Z."/>
            <person name="Cheng D."/>
            <person name="Rogers M.J."/>
            <person name="Lee P.K."/>
            <person name="He J."/>
        </authorList>
    </citation>
    <scope>NUCLEOTIDE SEQUENCE [LARGE SCALE GENOMIC DNA]</scope>
    <source>
        <strain evidence="1 2">MB</strain>
    </source>
</reference>
<evidence type="ECO:0000313" key="2">
    <source>
        <dbReference type="Proteomes" id="UP000053577"/>
    </source>
</evidence>
<organism evidence="1 2">
    <name type="scientific">Dehalococcoides mccartyi</name>
    <dbReference type="NCBI Taxonomy" id="61435"/>
    <lineage>
        <taxon>Bacteria</taxon>
        <taxon>Bacillati</taxon>
        <taxon>Chloroflexota</taxon>
        <taxon>Dehalococcoidia</taxon>
        <taxon>Dehalococcoidales</taxon>
        <taxon>Dehalococcoidaceae</taxon>
        <taxon>Dehalococcoides</taxon>
    </lineage>
</organism>
<name>A0A0V8M2I9_9CHLR</name>
<dbReference type="AlphaFoldDB" id="A0A0V8M2I9"/>
<dbReference type="OrthoDB" id="163341at2"/>
<dbReference type="Proteomes" id="UP000053577">
    <property type="component" value="Unassembled WGS sequence"/>
</dbReference>